<keyword evidence="5" id="KW-1185">Reference proteome</keyword>
<feature type="coiled-coil region" evidence="1">
    <location>
        <begin position="74"/>
        <end position="101"/>
    </location>
</feature>
<name>A0AAD5LU78_PYTIN</name>
<evidence type="ECO:0000256" key="2">
    <source>
        <dbReference type="SAM" id="MobiDB-lite"/>
    </source>
</evidence>
<evidence type="ECO:0000256" key="3">
    <source>
        <dbReference type="SAM" id="SignalP"/>
    </source>
</evidence>
<feature type="compositionally biased region" description="Low complexity" evidence="2">
    <location>
        <begin position="970"/>
        <end position="1098"/>
    </location>
</feature>
<reference evidence="4" key="1">
    <citation type="submission" date="2021-12" db="EMBL/GenBank/DDBJ databases">
        <title>Prjna785345.</title>
        <authorList>
            <person name="Rujirawat T."/>
            <person name="Krajaejun T."/>
        </authorList>
    </citation>
    <scope>NUCLEOTIDE SEQUENCE</scope>
    <source>
        <strain evidence="4">Pi057C3</strain>
    </source>
</reference>
<accession>A0AAD5LU78</accession>
<organism evidence="4 5">
    <name type="scientific">Pythium insidiosum</name>
    <name type="common">Pythiosis disease agent</name>
    <dbReference type="NCBI Taxonomy" id="114742"/>
    <lineage>
        <taxon>Eukaryota</taxon>
        <taxon>Sar</taxon>
        <taxon>Stramenopiles</taxon>
        <taxon>Oomycota</taxon>
        <taxon>Peronosporomycetes</taxon>
        <taxon>Pythiales</taxon>
        <taxon>Pythiaceae</taxon>
        <taxon>Pythium</taxon>
    </lineage>
</organism>
<dbReference type="PANTHER" id="PTHR48234">
    <property type="entry name" value="GH09231P"/>
    <property type="match status" value="1"/>
</dbReference>
<feature type="region of interest" description="Disordered" evidence="2">
    <location>
        <begin position="968"/>
        <end position="1100"/>
    </location>
</feature>
<dbReference type="AlphaFoldDB" id="A0AAD5LU78"/>
<dbReference type="PANTHER" id="PTHR48234:SF1">
    <property type="entry name" value="SEA DOMAIN-CONTAINING PROTEIN-RELATED"/>
    <property type="match status" value="1"/>
</dbReference>
<feature type="compositionally biased region" description="Pro residues" evidence="2">
    <location>
        <begin position="510"/>
        <end position="526"/>
    </location>
</feature>
<feature type="compositionally biased region" description="Low complexity" evidence="2">
    <location>
        <begin position="527"/>
        <end position="539"/>
    </location>
</feature>
<dbReference type="GO" id="GO:0016755">
    <property type="term" value="F:aminoacyltransferase activity"/>
    <property type="evidence" value="ECO:0007669"/>
    <property type="project" value="InterPro"/>
</dbReference>
<feature type="region of interest" description="Disordered" evidence="2">
    <location>
        <begin position="460"/>
        <end position="685"/>
    </location>
</feature>
<dbReference type="Gene3D" id="3.30.40.240">
    <property type="entry name" value="Transglutaminase elicitor, body domain"/>
    <property type="match status" value="1"/>
</dbReference>
<keyword evidence="3" id="KW-0732">Signal</keyword>
<keyword evidence="1" id="KW-0175">Coiled coil</keyword>
<gene>
    <name evidence="4" type="ORF">P43SY_008508</name>
</gene>
<feature type="chain" id="PRO_5042019969" description="Elicitor-like transglutaminase" evidence="3">
    <location>
        <begin position="24"/>
        <end position="1131"/>
    </location>
</feature>
<feature type="signal peptide" evidence="3">
    <location>
        <begin position="1"/>
        <end position="23"/>
    </location>
</feature>
<protein>
    <recommendedName>
        <fullName evidence="6">Elicitor-like transglutaminase</fullName>
    </recommendedName>
</protein>
<feature type="compositionally biased region" description="Pro residues" evidence="2">
    <location>
        <begin position="460"/>
        <end position="501"/>
    </location>
</feature>
<evidence type="ECO:0000256" key="1">
    <source>
        <dbReference type="SAM" id="Coils"/>
    </source>
</evidence>
<dbReference type="Proteomes" id="UP001209570">
    <property type="component" value="Unassembled WGS sequence"/>
</dbReference>
<dbReference type="EMBL" id="JAKCXM010000003">
    <property type="protein sequence ID" value="KAJ0409636.1"/>
    <property type="molecule type" value="Genomic_DNA"/>
</dbReference>
<feature type="compositionally biased region" description="Pro residues" evidence="2">
    <location>
        <begin position="540"/>
        <end position="551"/>
    </location>
</feature>
<dbReference type="InterPro" id="IPR032048">
    <property type="entry name" value="TGase_elicitor"/>
</dbReference>
<evidence type="ECO:0000313" key="4">
    <source>
        <dbReference type="EMBL" id="KAJ0409636.1"/>
    </source>
</evidence>
<proteinExistence type="predicted"/>
<sequence>MVTTPRVAGAAALVAAWASTASAAPFLANPSMDGAEIGTLTSSNPAFGAKRRGHIVQPTLRKDPNIAVAESLDIANASAVNGRLRRQLEAANEDLERLEQYFGQPMERNFKTLQASYRSGKIDPAPWPASYWPTYLDSINYRFVPSDPSPAEKYAQAFGFDVKDFSDRVSGGKGIDLWYDRKPCRQDWDCSGLGDGSTCAIRRGKTSGVCIPRWWGICHAWAPASILEPEPKCNVQKNGVTFTPRDLKGLMTAIYDDAKLGVVFTGARYDGSASSAKKDKYGRYVDAALRDIGPGFFHIAVTNIMGRFKKSFVVDVTADAPVWNQPVLGYDIQELRIVDTAAASMQFFGTTKYPFNAEMKYLAYASMRFRYIVESSDDGPHVPGRIPQFTTTVTYEYLLELDLNYNIIGGEWVRGSRYQHPDFLWFTTGKPRDDLVTYLGMSYKEVRDLIDASFACKPITPAPTTPKPTTPAPTTPAPTTPTPTTPAPTTPKPTTPAPTTPKPTTTAPTTPKPTTPAPTTPTPTTPIPTTLAPTTTKPTTTPPTPSTPKPTDPGQTPTTPKPTNPGQSPVTPSPKPTTSTPKPTDPGQTPTTPKPTNPGQSPVTPSPKPTTSTPKPTDPAPYCGFDPGQTPTTPKPTNPGQTPTTPEPTNPGQSPVTPSPKPTTSTPKPTDPGSEGELSQRNGQHPTQSWLGVFYAQSSVGHYDDYDGSVCARRAGQNSGYCIPTWFGICHAWAPAAILEPEPRCDVVKNGVTFRAYDIKGLVTAVYDGAHLPTVFTGARFNGPDKPADLDKYGRYTDAARRDLGAGFFHLAVTNIMGKFKQSFVVDVTAGAEVWNQPVRSYRITDMTIMSPSEGSMKYFGTEVYPFNKDAKFLAKTTMSFSYVVEANEDGQLVPSRVDRYTRSVKYEYFLELDSNYQVIGGEWLGNSRYEHPDFLWLATSRPDENSVTPIGLSYKEVRALVQASSTCQTPAPATTSPSPVTTVPATTTPATTKPATATPSTSSPATAVPATATPATTKPATSTPSTTSPAMTKPATATPATTKPATTTPPTTSPATTKPATNVPGTSAPAPQTTSPSPNQQQQQQQSGGKTPSQSQTDPCNILHRRVSCSIFGFWCSWDNGANVCKTRVR</sequence>
<comment type="caution">
    <text evidence="4">The sequence shown here is derived from an EMBL/GenBank/DDBJ whole genome shotgun (WGS) entry which is preliminary data.</text>
</comment>
<evidence type="ECO:0008006" key="6">
    <source>
        <dbReference type="Google" id="ProtNLM"/>
    </source>
</evidence>
<dbReference type="InterPro" id="IPR052506">
    <property type="entry name" value="Bact_Fn-Binding"/>
</dbReference>
<dbReference type="Pfam" id="PF16683">
    <property type="entry name" value="TGase_elicitor"/>
    <property type="match status" value="2"/>
</dbReference>
<evidence type="ECO:0000313" key="5">
    <source>
        <dbReference type="Proteomes" id="UP001209570"/>
    </source>
</evidence>